<keyword evidence="3" id="KW-1185">Reference proteome</keyword>
<evidence type="ECO:0000256" key="1">
    <source>
        <dbReference type="SAM" id="Phobius"/>
    </source>
</evidence>
<name>A0A2U3QDZ0_9BACT</name>
<gene>
    <name evidence="2" type="ORF">NBG4_10089</name>
</gene>
<evidence type="ECO:0000313" key="2">
    <source>
        <dbReference type="EMBL" id="SPP99555.1"/>
    </source>
</evidence>
<keyword evidence="1" id="KW-1133">Transmembrane helix</keyword>
<accession>A0A2U3QDZ0</accession>
<dbReference type="AlphaFoldDB" id="A0A2U3QDZ0"/>
<evidence type="ECO:0000313" key="3">
    <source>
        <dbReference type="Proteomes" id="UP000245125"/>
    </source>
</evidence>
<dbReference type="EMBL" id="OUUY01000001">
    <property type="protein sequence ID" value="SPP99555.1"/>
    <property type="molecule type" value="Genomic_DNA"/>
</dbReference>
<reference evidence="3" key="1">
    <citation type="submission" date="2018-03" db="EMBL/GenBank/DDBJ databases">
        <authorList>
            <person name="Zecchin S."/>
        </authorList>
    </citation>
    <scope>NUCLEOTIDE SEQUENCE [LARGE SCALE GENOMIC DNA]</scope>
</reference>
<keyword evidence="1" id="KW-0812">Transmembrane</keyword>
<dbReference type="Proteomes" id="UP000245125">
    <property type="component" value="Unassembled WGS sequence"/>
</dbReference>
<organism evidence="2 3">
    <name type="scientific">Candidatus Sulfobium mesophilum</name>
    <dbReference type="NCBI Taxonomy" id="2016548"/>
    <lineage>
        <taxon>Bacteria</taxon>
        <taxon>Pseudomonadati</taxon>
        <taxon>Nitrospirota</taxon>
        <taxon>Nitrospiria</taxon>
        <taxon>Nitrospirales</taxon>
        <taxon>Nitrospiraceae</taxon>
        <taxon>Candidatus Sulfobium</taxon>
    </lineage>
</organism>
<feature type="transmembrane region" description="Helical" evidence="1">
    <location>
        <begin position="42"/>
        <end position="62"/>
    </location>
</feature>
<keyword evidence="1" id="KW-0472">Membrane</keyword>
<protein>
    <submittedName>
        <fullName evidence="2">Uncharacterized protein</fullName>
    </submittedName>
</protein>
<proteinExistence type="predicted"/>
<sequence>MQTRLKRIVLAIQAAATLATGTGVFAHGVDELPGPGGDISVFLSVGWIIIALGVVFLIRRLIRRDAEKNKGRGRGNVNNAKEP</sequence>